<accession>A0AAN8A6H3</accession>
<dbReference type="GO" id="GO:0000214">
    <property type="term" value="C:tRNA-intron endonuclease complex"/>
    <property type="evidence" value="ECO:0007669"/>
    <property type="project" value="InterPro"/>
</dbReference>
<dbReference type="Gene3D" id="3.40.1350.10">
    <property type="match status" value="1"/>
</dbReference>
<sequence length="127" mass="14780">MEIHSSDSNDRSVIETLVKENLSYFQYWTDVQLEDKALSWRGTDLRLVSGIPPNKLSNDDSEIQREYILPVNMTQHKEEFITLECLDLVFEKLCNKDTRRIILGIVNSDGTIVFYSIYNGIHKPKKN</sequence>
<dbReference type="InterPro" id="IPR042777">
    <property type="entry name" value="Sen15_fungi"/>
</dbReference>
<dbReference type="Proteomes" id="UP001306508">
    <property type="component" value="Unassembled WGS sequence"/>
</dbReference>
<evidence type="ECO:0000256" key="1">
    <source>
        <dbReference type="ARBA" id="ARBA00006091"/>
    </source>
</evidence>
<dbReference type="GO" id="GO:0000213">
    <property type="term" value="F:tRNA-intron lyase activity"/>
    <property type="evidence" value="ECO:0007669"/>
    <property type="project" value="TreeGrafter"/>
</dbReference>
<gene>
    <name evidence="4" type="ORF">RI543_004856</name>
</gene>
<evidence type="ECO:0000259" key="3">
    <source>
        <dbReference type="Pfam" id="PF09631"/>
    </source>
</evidence>
<comment type="similarity">
    <text evidence="1">Belongs to the SEN15 family.</text>
</comment>
<dbReference type="Pfam" id="PF09631">
    <property type="entry name" value="Sen15"/>
    <property type="match status" value="1"/>
</dbReference>
<proteinExistence type="inferred from homology"/>
<comment type="caution">
    <text evidence="4">The sequence shown here is derived from an EMBL/GenBank/DDBJ whole genome shotgun (WGS) entry which is preliminary data.</text>
</comment>
<dbReference type="InterPro" id="IPR018593">
    <property type="entry name" value="tRNA-endonuc_su_Sen15"/>
</dbReference>
<dbReference type="InterPro" id="IPR011856">
    <property type="entry name" value="tRNA_endonuc-like_dom_sf"/>
</dbReference>
<dbReference type="PANTHER" id="PTHR28518">
    <property type="entry name" value="TRNA-SPLICING ENDONUCLEASE SUBUNIT SEN15"/>
    <property type="match status" value="1"/>
</dbReference>
<dbReference type="EMBL" id="JAWIZZ010000064">
    <property type="protein sequence ID" value="KAK5773801.1"/>
    <property type="molecule type" value="Genomic_DNA"/>
</dbReference>
<evidence type="ECO:0000313" key="4">
    <source>
        <dbReference type="EMBL" id="KAK5773801.1"/>
    </source>
</evidence>
<keyword evidence="5" id="KW-1185">Reference proteome</keyword>
<organism evidence="4 5">
    <name type="scientific">Arxiozyma heterogenica</name>
    <dbReference type="NCBI Taxonomy" id="278026"/>
    <lineage>
        <taxon>Eukaryota</taxon>
        <taxon>Fungi</taxon>
        <taxon>Dikarya</taxon>
        <taxon>Ascomycota</taxon>
        <taxon>Saccharomycotina</taxon>
        <taxon>Saccharomycetes</taxon>
        <taxon>Saccharomycetales</taxon>
        <taxon>Saccharomycetaceae</taxon>
        <taxon>Arxiozyma</taxon>
    </lineage>
</organism>
<feature type="domain" description="tRNA-splicing endonuclease subunit Sen15" evidence="3">
    <location>
        <begin position="17"/>
        <end position="127"/>
    </location>
</feature>
<dbReference type="PANTHER" id="PTHR28518:SF1">
    <property type="entry name" value="TRNA-SPLICING ENDONUCLEASE SUBUNIT SEN15"/>
    <property type="match status" value="1"/>
</dbReference>
<evidence type="ECO:0000313" key="5">
    <source>
        <dbReference type="Proteomes" id="UP001306508"/>
    </source>
</evidence>
<evidence type="ECO:0000256" key="2">
    <source>
        <dbReference type="ARBA" id="ARBA00022694"/>
    </source>
</evidence>
<dbReference type="GO" id="GO:0003676">
    <property type="term" value="F:nucleic acid binding"/>
    <property type="evidence" value="ECO:0007669"/>
    <property type="project" value="InterPro"/>
</dbReference>
<name>A0AAN8A6H3_9SACH</name>
<dbReference type="AlphaFoldDB" id="A0AAN8A6H3"/>
<dbReference type="InterPro" id="IPR036167">
    <property type="entry name" value="tRNA_intron_Endo_cat-like_sf"/>
</dbReference>
<protein>
    <recommendedName>
        <fullName evidence="3">tRNA-splicing endonuclease subunit Sen15 domain-containing protein</fullName>
    </recommendedName>
</protein>
<keyword evidence="2" id="KW-0819">tRNA processing</keyword>
<reference evidence="5" key="1">
    <citation type="submission" date="2023-07" db="EMBL/GenBank/DDBJ databases">
        <title>A draft genome of Kazachstania heterogenica Y-27499.</title>
        <authorList>
            <person name="Donic C."/>
            <person name="Kralova J.S."/>
            <person name="Fidel L."/>
            <person name="Ben-Dor S."/>
            <person name="Jung S."/>
        </authorList>
    </citation>
    <scope>NUCLEOTIDE SEQUENCE [LARGE SCALE GENOMIC DNA]</scope>
    <source>
        <strain evidence="5">Y27499</strain>
    </source>
</reference>
<dbReference type="GO" id="GO:0000379">
    <property type="term" value="P:tRNA-type intron splice site recognition and cleavage"/>
    <property type="evidence" value="ECO:0007669"/>
    <property type="project" value="InterPro"/>
</dbReference>
<dbReference type="SUPFAM" id="SSF53032">
    <property type="entry name" value="tRNA-intron endonuclease catalytic domain-like"/>
    <property type="match status" value="1"/>
</dbReference>